<reference evidence="1" key="1">
    <citation type="journal article" date="2021" name="PeerJ">
        <title>Extensive microbial diversity within the chicken gut microbiome revealed by metagenomics and culture.</title>
        <authorList>
            <person name="Gilroy R."/>
            <person name="Ravi A."/>
            <person name="Getino M."/>
            <person name="Pursley I."/>
            <person name="Horton D.L."/>
            <person name="Alikhan N.F."/>
            <person name="Baker D."/>
            <person name="Gharbi K."/>
            <person name="Hall N."/>
            <person name="Watson M."/>
            <person name="Adriaenssens E.M."/>
            <person name="Foster-Nyarko E."/>
            <person name="Jarju S."/>
            <person name="Secka A."/>
            <person name="Antonio M."/>
            <person name="Oren A."/>
            <person name="Chaudhuri R.R."/>
            <person name="La Ragione R."/>
            <person name="Hildebrand F."/>
            <person name="Pallen M.J."/>
        </authorList>
    </citation>
    <scope>NUCLEOTIDE SEQUENCE</scope>
    <source>
        <strain evidence="1">ChiHecolR3B27-1887</strain>
    </source>
</reference>
<dbReference type="InterPro" id="IPR023214">
    <property type="entry name" value="HAD_sf"/>
</dbReference>
<dbReference type="Gene3D" id="3.30.1240.10">
    <property type="match status" value="1"/>
</dbReference>
<dbReference type="PANTHER" id="PTHR10000">
    <property type="entry name" value="PHOSPHOSERINE PHOSPHATASE"/>
    <property type="match status" value="1"/>
</dbReference>
<proteinExistence type="predicted"/>
<dbReference type="GO" id="GO:0016791">
    <property type="term" value="F:phosphatase activity"/>
    <property type="evidence" value="ECO:0007669"/>
    <property type="project" value="TreeGrafter"/>
</dbReference>
<accession>A0A9D2DLJ9</accession>
<dbReference type="Gene3D" id="3.40.50.1000">
    <property type="entry name" value="HAD superfamily/HAD-like"/>
    <property type="match status" value="1"/>
</dbReference>
<dbReference type="InterPro" id="IPR036412">
    <property type="entry name" value="HAD-like_sf"/>
</dbReference>
<sequence length="147" mass="15887">MTEATRRMVLSQRTFVDCGTEELIERVPSICRVNVLFADERGRRATRDAVAVRPGLFGASSIPMNLEVTSAEATRGTALLWLCGRLGVDVADTVAFGDSENDVSMLDVAGDAVAMENASPEVREHARHVAPRCELAGVARYLEPLLA</sequence>
<reference evidence="1" key="2">
    <citation type="submission" date="2021-04" db="EMBL/GenBank/DDBJ databases">
        <authorList>
            <person name="Gilroy R."/>
        </authorList>
    </citation>
    <scope>NUCLEOTIDE SEQUENCE</scope>
    <source>
        <strain evidence="1">ChiHecolR3B27-1887</strain>
    </source>
</reference>
<organism evidence="1 2">
    <name type="scientific">Candidatus Olsenella stercoravium</name>
    <dbReference type="NCBI Taxonomy" id="2838713"/>
    <lineage>
        <taxon>Bacteria</taxon>
        <taxon>Bacillati</taxon>
        <taxon>Actinomycetota</taxon>
        <taxon>Coriobacteriia</taxon>
        <taxon>Coriobacteriales</taxon>
        <taxon>Atopobiaceae</taxon>
        <taxon>Olsenella</taxon>
    </lineage>
</organism>
<dbReference type="PANTHER" id="PTHR10000:SF8">
    <property type="entry name" value="HAD SUPERFAMILY HYDROLASE-LIKE, TYPE 3"/>
    <property type="match status" value="1"/>
</dbReference>
<dbReference type="AlphaFoldDB" id="A0A9D2DLJ9"/>
<comment type="caution">
    <text evidence="1">The sequence shown here is derived from an EMBL/GenBank/DDBJ whole genome shotgun (WGS) entry which is preliminary data.</text>
</comment>
<evidence type="ECO:0000313" key="1">
    <source>
        <dbReference type="EMBL" id="HIZ19197.1"/>
    </source>
</evidence>
<keyword evidence="1" id="KW-0378">Hydrolase</keyword>
<dbReference type="GO" id="GO:0000287">
    <property type="term" value="F:magnesium ion binding"/>
    <property type="evidence" value="ECO:0007669"/>
    <property type="project" value="TreeGrafter"/>
</dbReference>
<dbReference type="GO" id="GO:0005829">
    <property type="term" value="C:cytosol"/>
    <property type="evidence" value="ECO:0007669"/>
    <property type="project" value="TreeGrafter"/>
</dbReference>
<name>A0A9D2DLJ9_9ACTN</name>
<dbReference type="Pfam" id="PF08282">
    <property type="entry name" value="Hydrolase_3"/>
    <property type="match status" value="1"/>
</dbReference>
<dbReference type="SUPFAM" id="SSF56784">
    <property type="entry name" value="HAD-like"/>
    <property type="match status" value="1"/>
</dbReference>
<protein>
    <submittedName>
        <fullName evidence="1">HAD hydrolase family protein</fullName>
    </submittedName>
</protein>
<dbReference type="EMBL" id="DXBZ01000169">
    <property type="protein sequence ID" value="HIZ19197.1"/>
    <property type="molecule type" value="Genomic_DNA"/>
</dbReference>
<evidence type="ECO:0000313" key="2">
    <source>
        <dbReference type="Proteomes" id="UP000824029"/>
    </source>
</evidence>
<gene>
    <name evidence="1" type="ORF">IAA22_08845</name>
</gene>
<dbReference type="Proteomes" id="UP000824029">
    <property type="component" value="Unassembled WGS sequence"/>
</dbReference>